<dbReference type="InterPro" id="IPR003660">
    <property type="entry name" value="HAMP_dom"/>
</dbReference>
<keyword evidence="8 15" id="KW-0418">Kinase</keyword>
<proteinExistence type="predicted"/>
<organism evidence="15 16">
    <name type="scientific">Paenibacillus protaetiae</name>
    <dbReference type="NCBI Taxonomy" id="2509456"/>
    <lineage>
        <taxon>Bacteria</taxon>
        <taxon>Bacillati</taxon>
        <taxon>Bacillota</taxon>
        <taxon>Bacilli</taxon>
        <taxon>Bacillales</taxon>
        <taxon>Paenibacillaceae</taxon>
        <taxon>Paenibacillus</taxon>
    </lineage>
</organism>
<dbReference type="FunFam" id="3.30.565.10:FF:000006">
    <property type="entry name" value="Sensor histidine kinase WalK"/>
    <property type="match status" value="1"/>
</dbReference>
<evidence type="ECO:0000256" key="5">
    <source>
        <dbReference type="ARBA" id="ARBA00022553"/>
    </source>
</evidence>
<keyword evidence="10" id="KW-0902">Two-component regulatory system</keyword>
<keyword evidence="11 12" id="KW-0472">Membrane</keyword>
<evidence type="ECO:0000256" key="1">
    <source>
        <dbReference type="ARBA" id="ARBA00000085"/>
    </source>
</evidence>
<keyword evidence="12" id="KW-1133">Transmembrane helix</keyword>
<feature type="domain" description="HAMP" evidence="14">
    <location>
        <begin position="82"/>
        <end position="135"/>
    </location>
</feature>
<evidence type="ECO:0000256" key="6">
    <source>
        <dbReference type="ARBA" id="ARBA00022679"/>
    </source>
</evidence>
<dbReference type="CDD" id="cd06225">
    <property type="entry name" value="HAMP"/>
    <property type="match status" value="1"/>
</dbReference>
<comment type="subcellular location">
    <subcellularLocation>
        <location evidence="2">Cell membrane</location>
        <topology evidence="2">Multi-pass membrane protein</topology>
    </subcellularLocation>
</comment>
<dbReference type="KEGG" id="pprt:ET464_08305"/>
<keyword evidence="9" id="KW-0067">ATP-binding</keyword>
<dbReference type="CDD" id="cd00082">
    <property type="entry name" value="HisKA"/>
    <property type="match status" value="1"/>
</dbReference>
<evidence type="ECO:0000256" key="3">
    <source>
        <dbReference type="ARBA" id="ARBA00012438"/>
    </source>
</evidence>
<dbReference type="InterPro" id="IPR003661">
    <property type="entry name" value="HisK_dim/P_dom"/>
</dbReference>
<accession>A0A4P6ETB5</accession>
<dbReference type="Gene3D" id="3.30.565.10">
    <property type="entry name" value="Histidine kinase-like ATPase, C-terminal domain"/>
    <property type="match status" value="1"/>
</dbReference>
<evidence type="ECO:0000259" key="13">
    <source>
        <dbReference type="PROSITE" id="PS50109"/>
    </source>
</evidence>
<dbReference type="PROSITE" id="PS50109">
    <property type="entry name" value="HIS_KIN"/>
    <property type="match status" value="1"/>
</dbReference>
<evidence type="ECO:0000256" key="4">
    <source>
        <dbReference type="ARBA" id="ARBA00022475"/>
    </source>
</evidence>
<dbReference type="InterPro" id="IPR050736">
    <property type="entry name" value="Sensor_HK_Regulatory"/>
</dbReference>
<keyword evidence="5" id="KW-0597">Phosphoprotein</keyword>
<dbReference type="InterPro" id="IPR004358">
    <property type="entry name" value="Sig_transdc_His_kin-like_C"/>
</dbReference>
<dbReference type="Proteomes" id="UP000293568">
    <property type="component" value="Chromosome"/>
</dbReference>
<dbReference type="InterPro" id="IPR036890">
    <property type="entry name" value="HATPase_C_sf"/>
</dbReference>
<dbReference type="RefSeq" id="WP_129439967.1">
    <property type="nucleotide sequence ID" value="NZ_CP035492.1"/>
</dbReference>
<dbReference type="PROSITE" id="PS51257">
    <property type="entry name" value="PROKAR_LIPOPROTEIN"/>
    <property type="match status" value="1"/>
</dbReference>
<evidence type="ECO:0000256" key="11">
    <source>
        <dbReference type="ARBA" id="ARBA00023136"/>
    </source>
</evidence>
<keyword evidence="12" id="KW-0812">Transmembrane</keyword>
<dbReference type="SUPFAM" id="SSF47384">
    <property type="entry name" value="Homodimeric domain of signal transducing histidine kinase"/>
    <property type="match status" value="1"/>
</dbReference>
<comment type="catalytic activity">
    <reaction evidence="1">
        <text>ATP + protein L-histidine = ADP + protein N-phospho-L-histidine.</text>
        <dbReference type="EC" id="2.7.13.3"/>
    </reaction>
</comment>
<dbReference type="SMART" id="SM00387">
    <property type="entry name" value="HATPase_c"/>
    <property type="match status" value="1"/>
</dbReference>
<feature type="transmembrane region" description="Helical" evidence="12">
    <location>
        <begin position="52"/>
        <end position="72"/>
    </location>
</feature>
<dbReference type="SMART" id="SM00388">
    <property type="entry name" value="HisKA"/>
    <property type="match status" value="1"/>
</dbReference>
<name>A0A4P6ETB5_9BACL</name>
<evidence type="ECO:0000256" key="7">
    <source>
        <dbReference type="ARBA" id="ARBA00022741"/>
    </source>
</evidence>
<dbReference type="FunFam" id="1.10.287.130:FF:000001">
    <property type="entry name" value="Two-component sensor histidine kinase"/>
    <property type="match status" value="1"/>
</dbReference>
<feature type="domain" description="Histidine kinase" evidence="13">
    <location>
        <begin position="143"/>
        <end position="358"/>
    </location>
</feature>
<keyword evidence="6" id="KW-0808">Transferase</keyword>
<dbReference type="Pfam" id="PF00512">
    <property type="entry name" value="HisKA"/>
    <property type="match status" value="1"/>
</dbReference>
<dbReference type="GO" id="GO:0000155">
    <property type="term" value="F:phosphorelay sensor kinase activity"/>
    <property type="evidence" value="ECO:0007669"/>
    <property type="project" value="InterPro"/>
</dbReference>
<evidence type="ECO:0000256" key="8">
    <source>
        <dbReference type="ARBA" id="ARBA00022777"/>
    </source>
</evidence>
<dbReference type="SUPFAM" id="SSF55874">
    <property type="entry name" value="ATPase domain of HSP90 chaperone/DNA topoisomerase II/histidine kinase"/>
    <property type="match status" value="1"/>
</dbReference>
<reference evidence="15 16" key="1">
    <citation type="submission" date="2019-01" db="EMBL/GenBank/DDBJ databases">
        <title>Genome sequencing of strain FW100M-2.</title>
        <authorList>
            <person name="Heo J."/>
            <person name="Kim S.-J."/>
            <person name="Kim J.-S."/>
            <person name="Hong S.-B."/>
            <person name="Kwon S.-W."/>
        </authorList>
    </citation>
    <scope>NUCLEOTIDE SEQUENCE [LARGE SCALE GENOMIC DNA]</scope>
    <source>
        <strain evidence="15 16">FW100M-2</strain>
    </source>
</reference>
<dbReference type="EMBL" id="CP035492">
    <property type="protein sequence ID" value="QAY66410.1"/>
    <property type="molecule type" value="Genomic_DNA"/>
</dbReference>
<evidence type="ECO:0000256" key="9">
    <source>
        <dbReference type="ARBA" id="ARBA00022840"/>
    </source>
</evidence>
<dbReference type="GO" id="GO:0005524">
    <property type="term" value="F:ATP binding"/>
    <property type="evidence" value="ECO:0007669"/>
    <property type="project" value="UniProtKB-KW"/>
</dbReference>
<dbReference type="InterPro" id="IPR003594">
    <property type="entry name" value="HATPase_dom"/>
</dbReference>
<evidence type="ECO:0000256" key="12">
    <source>
        <dbReference type="SAM" id="Phobius"/>
    </source>
</evidence>
<dbReference type="OrthoDB" id="9813151at2"/>
<gene>
    <name evidence="15" type="ORF">ET464_08305</name>
</gene>
<dbReference type="AlphaFoldDB" id="A0A4P6ETB5"/>
<protein>
    <recommendedName>
        <fullName evidence="3">histidine kinase</fullName>
        <ecNumber evidence="3">2.7.13.3</ecNumber>
    </recommendedName>
</protein>
<dbReference type="InterPro" id="IPR036097">
    <property type="entry name" value="HisK_dim/P_sf"/>
</dbReference>
<dbReference type="PROSITE" id="PS50885">
    <property type="entry name" value="HAMP"/>
    <property type="match status" value="1"/>
</dbReference>
<evidence type="ECO:0000313" key="16">
    <source>
        <dbReference type="Proteomes" id="UP000293568"/>
    </source>
</evidence>
<dbReference type="EC" id="2.7.13.3" evidence="3"/>
<dbReference type="InterPro" id="IPR005467">
    <property type="entry name" value="His_kinase_dom"/>
</dbReference>
<evidence type="ECO:0000259" key="14">
    <source>
        <dbReference type="PROSITE" id="PS50885"/>
    </source>
</evidence>
<sequence>MNIRFMKALAQMIAAVVAFLFVLLACWSVGYWLLPYLLHAFGWKLNPYIHQMANVLLGIIIMYLFVMTIMLLTGHKRRENGQSLIEAMERIAKGDFSVRLDLRKENMGPFNETHPFENIANGLNNMVLELQQLEHMRQEFVSNVSHEIQSPLTSIKGFARVLRNAKLSEQERQQYLSIIEAESERLSKLSDNLLKLASLDSERHPFELKRYRLDRQLSRIILSFEPQWTDKSIHMQVNLHEVTVEADEDLLSQVWVNLIHNAIKFSPKDGTITIELKHDGSGLLFRIADTGIGIAKEQHEAVFERFFKVDAARSREAGGSGLGLSLVKKIVELHHGTVQVESELGHGTAFLVKLPDCQEEPAS</sequence>
<dbReference type="PANTHER" id="PTHR43711">
    <property type="entry name" value="TWO-COMPONENT HISTIDINE KINASE"/>
    <property type="match status" value="1"/>
</dbReference>
<keyword evidence="7" id="KW-0547">Nucleotide-binding</keyword>
<dbReference type="PANTHER" id="PTHR43711:SF1">
    <property type="entry name" value="HISTIDINE KINASE 1"/>
    <property type="match status" value="1"/>
</dbReference>
<evidence type="ECO:0000256" key="2">
    <source>
        <dbReference type="ARBA" id="ARBA00004651"/>
    </source>
</evidence>
<keyword evidence="4" id="KW-1003">Cell membrane</keyword>
<dbReference type="Gene3D" id="1.10.287.130">
    <property type="match status" value="1"/>
</dbReference>
<dbReference type="CDD" id="cd00075">
    <property type="entry name" value="HATPase"/>
    <property type="match status" value="1"/>
</dbReference>
<evidence type="ECO:0000313" key="15">
    <source>
        <dbReference type="EMBL" id="QAY66410.1"/>
    </source>
</evidence>
<keyword evidence="16" id="KW-1185">Reference proteome</keyword>
<dbReference type="Pfam" id="PF02518">
    <property type="entry name" value="HATPase_c"/>
    <property type="match status" value="1"/>
</dbReference>
<dbReference type="PRINTS" id="PR00344">
    <property type="entry name" value="BCTRLSENSOR"/>
</dbReference>
<dbReference type="GO" id="GO:0005886">
    <property type="term" value="C:plasma membrane"/>
    <property type="evidence" value="ECO:0007669"/>
    <property type="project" value="UniProtKB-SubCell"/>
</dbReference>
<evidence type="ECO:0000256" key="10">
    <source>
        <dbReference type="ARBA" id="ARBA00023012"/>
    </source>
</evidence>